<comment type="caution">
    <text evidence="2">The sequence shown here is derived from an EMBL/GenBank/DDBJ whole genome shotgun (WGS) entry which is preliminary data.</text>
</comment>
<evidence type="ECO:0000313" key="3">
    <source>
        <dbReference type="Proteomes" id="UP000003257"/>
    </source>
</evidence>
<feature type="compositionally biased region" description="Basic and acidic residues" evidence="1">
    <location>
        <begin position="1"/>
        <end position="25"/>
    </location>
</feature>
<dbReference type="Proteomes" id="UP000003257">
    <property type="component" value="Unassembled WGS sequence"/>
</dbReference>
<feature type="region of interest" description="Disordered" evidence="1">
    <location>
        <begin position="1"/>
        <end position="37"/>
    </location>
</feature>
<evidence type="ECO:0000313" key="2">
    <source>
        <dbReference type="EMBL" id="EDQ03455.1"/>
    </source>
</evidence>
<organism evidence="2 3">
    <name type="scientific">Sulfitobacter indolifex HEL-45</name>
    <dbReference type="NCBI Taxonomy" id="391624"/>
    <lineage>
        <taxon>Bacteria</taxon>
        <taxon>Pseudomonadati</taxon>
        <taxon>Pseudomonadota</taxon>
        <taxon>Alphaproteobacteria</taxon>
        <taxon>Rhodobacterales</taxon>
        <taxon>Roseobacteraceae</taxon>
        <taxon>Sulfitobacter</taxon>
    </lineage>
</organism>
<protein>
    <submittedName>
        <fullName evidence="2">Uncharacterized protein</fullName>
    </submittedName>
</protein>
<accession>A0ABM9X1Y9</accession>
<sequence length="56" mass="6418">MRGKADSITEMAKLDVEGYDERDQPQHANSHRKRNALARPSTCLPLRIFVIISHDE</sequence>
<reference evidence="2 3" key="1">
    <citation type="submission" date="2007-11" db="EMBL/GenBank/DDBJ databases">
        <authorList>
            <person name="Wagner-Dobler I."/>
            <person name="Ferriera S."/>
            <person name="Johnson J."/>
            <person name="Kravitz S."/>
            <person name="Beeson K."/>
            <person name="Sutton G."/>
            <person name="Rogers Y.-H."/>
            <person name="Friedman R."/>
            <person name="Frazier M."/>
            <person name="Venter J.C."/>
        </authorList>
    </citation>
    <scope>NUCLEOTIDE SEQUENCE [LARGE SCALE GENOMIC DNA]</scope>
    <source>
        <strain evidence="2 3">HEL-45</strain>
    </source>
</reference>
<name>A0ABM9X1Y9_9RHOB</name>
<keyword evidence="3" id="KW-1185">Reference proteome</keyword>
<dbReference type="RefSeq" id="WP_007120987.1">
    <property type="nucleotide sequence ID" value="NZ_ABID01000017.1"/>
</dbReference>
<dbReference type="EMBL" id="ABID01000017">
    <property type="protein sequence ID" value="EDQ03455.1"/>
    <property type="molecule type" value="Genomic_DNA"/>
</dbReference>
<gene>
    <name evidence="2" type="ORF">OIHEL45_16811</name>
</gene>
<proteinExistence type="predicted"/>
<evidence type="ECO:0000256" key="1">
    <source>
        <dbReference type="SAM" id="MobiDB-lite"/>
    </source>
</evidence>